<evidence type="ECO:0000313" key="1">
    <source>
        <dbReference type="EMBL" id="OMO55358.1"/>
    </source>
</evidence>
<gene>
    <name evidence="2" type="ORF">COLO4_36021</name>
    <name evidence="1" type="ORF">COLO4_36022</name>
</gene>
<reference evidence="3" key="1">
    <citation type="submission" date="2013-09" db="EMBL/GenBank/DDBJ databases">
        <title>Corchorus olitorius genome sequencing.</title>
        <authorList>
            <person name="Alam M."/>
            <person name="Haque M.S."/>
            <person name="Islam M.S."/>
            <person name="Emdad E.M."/>
            <person name="Islam M.M."/>
            <person name="Ahmed B."/>
            <person name="Halim A."/>
            <person name="Hossen Q.M.M."/>
            <person name="Hossain M.Z."/>
            <person name="Ahmed R."/>
            <person name="Khan M.M."/>
            <person name="Islam R."/>
            <person name="Rashid M.M."/>
            <person name="Khan S.A."/>
            <person name="Rahman M.S."/>
            <person name="Alam M."/>
            <person name="Yahiya A.S."/>
            <person name="Khan M.S."/>
            <person name="Azam M.S."/>
            <person name="Haque T."/>
            <person name="Lashkar M.Z.H."/>
            <person name="Akhand A.I."/>
            <person name="Morshed G."/>
            <person name="Roy S."/>
            <person name="Uddin K.S."/>
            <person name="Rabeya T."/>
            <person name="Hossain A.S."/>
            <person name="Chowdhury A."/>
            <person name="Snigdha A.R."/>
            <person name="Mortoza M.S."/>
            <person name="Matin S.A."/>
            <person name="Hoque S.M.E."/>
            <person name="Islam M.K."/>
            <person name="Roy D.K."/>
            <person name="Haider R."/>
            <person name="Moosa M.M."/>
            <person name="Elias S.M."/>
            <person name="Hasan A.M."/>
            <person name="Jahan S."/>
            <person name="Shafiuddin M."/>
            <person name="Mahmood N."/>
            <person name="Shommy N.S."/>
        </authorList>
    </citation>
    <scope>NUCLEOTIDE SEQUENCE [LARGE SCALE GENOMIC DNA]</scope>
    <source>
        <strain evidence="3">cv. O-4</strain>
    </source>
</reference>
<dbReference type="AlphaFoldDB" id="A0A1R3GB91"/>
<protein>
    <submittedName>
        <fullName evidence="1">Uncharacterized protein</fullName>
    </submittedName>
</protein>
<comment type="caution">
    <text evidence="1">The sequence shown here is derived from an EMBL/GenBank/DDBJ whole genome shotgun (WGS) entry which is preliminary data.</text>
</comment>
<sequence>MNMALGEELEGMDSGRKVLGTVGIYTGVDAGGGGLRIHPFFAILI</sequence>
<reference evidence="1" key="3">
    <citation type="journal article" date="2017" name="Nat. Plants">
        <title>Comparative genomics of two jute species and insight into fibre biogenesis.</title>
        <authorList>
            <person name="Islam M.S."/>
            <person name="Saito J.A."/>
            <person name="Emdad E.M."/>
            <person name="Ahmed B."/>
            <person name="Islam M.M."/>
            <person name="Halim A."/>
            <person name="Hossen Q.M."/>
            <person name="Hossain M.Z."/>
            <person name="Ahmed R."/>
            <person name="Hossain M.S."/>
            <person name="Kabir S.M."/>
            <person name="Khan M.S."/>
            <person name="Khan M.M."/>
            <person name="Hasan R."/>
            <person name="Aktar N."/>
            <person name="Honi U."/>
            <person name="Islam R."/>
            <person name="Rashid M.M."/>
            <person name="Wan X."/>
            <person name="Hou S."/>
            <person name="Haque T."/>
            <person name="Azam M.S."/>
            <person name="Moosa M.M."/>
            <person name="Elias S.M."/>
            <person name="Hasan A.M."/>
            <person name="Mahmood N."/>
            <person name="Shafiuddin M."/>
            <person name="Shahid S."/>
            <person name="Shommu N.S."/>
            <person name="Jahan S."/>
            <person name="Roy S."/>
            <person name="Chowdhury A."/>
            <person name="Akhand A.I."/>
            <person name="Nisho G.M."/>
            <person name="Uddin K.S."/>
            <person name="Rabeya T."/>
            <person name="Hoque S.M."/>
            <person name="Snigdha A.R."/>
            <person name="Mortoza S."/>
            <person name="Matin S.A."/>
            <person name="Islam M.K."/>
            <person name="Lashkar M.Z."/>
            <person name="Zaman M."/>
            <person name="Yuryev A."/>
            <person name="Uddin M.K."/>
            <person name="Rahman M.S."/>
            <person name="Haque M.S."/>
            <person name="Alam M.M."/>
            <person name="Khan H."/>
            <person name="Alam M."/>
        </authorList>
    </citation>
    <scope>NUCLEOTIDE SEQUENCE</scope>
    <source>
        <tissue evidence="1">Whole seedlings</tissue>
    </source>
</reference>
<evidence type="ECO:0000313" key="2">
    <source>
        <dbReference type="EMBL" id="OMO55363.1"/>
    </source>
</evidence>
<accession>A0A1R3GB91</accession>
<keyword evidence="3" id="KW-1185">Reference proteome</keyword>
<dbReference type="EMBL" id="AWUE01022977">
    <property type="protein sequence ID" value="OMO55363.1"/>
    <property type="molecule type" value="Genomic_DNA"/>
</dbReference>
<dbReference type="EMBL" id="AWUE01022978">
    <property type="protein sequence ID" value="OMO55358.1"/>
    <property type="molecule type" value="Genomic_DNA"/>
</dbReference>
<reference evidence="1" key="2">
    <citation type="submission" date="2013-09" db="EMBL/GenBank/DDBJ databases">
        <authorList>
            <person name="Alam M."/>
            <person name="Haque M.S."/>
            <person name="Islam M.S."/>
            <person name="Emdad E.M."/>
            <person name="Islam M.M."/>
            <person name="Ahmed B."/>
            <person name="Halim A."/>
            <person name="Hossen Q.M.M."/>
            <person name="Hossain M.Z."/>
            <person name="Ahmed R."/>
            <person name="Khan M.M."/>
            <person name="Islam R."/>
            <person name="Rashid M.M."/>
            <person name="Khan S.A."/>
            <person name="Rahman M.S."/>
            <person name="Alam M."/>
            <person name="Yahiya A.S."/>
            <person name="Khan M.S."/>
            <person name="Azam M.S."/>
            <person name="Haque T."/>
            <person name="Lashkar M.Z.H."/>
            <person name="Akhand A.I."/>
            <person name="Morshed G."/>
            <person name="Roy S."/>
            <person name="Uddin K.S."/>
            <person name="Rabeya T."/>
            <person name="Hossain A.S."/>
            <person name="Chowdhury A."/>
            <person name="Snigdha A.R."/>
            <person name="Mortoza M.S."/>
            <person name="Matin S.A."/>
            <person name="Hoque S.M.E."/>
            <person name="Islam M.K."/>
            <person name="Roy D.K."/>
            <person name="Haider R."/>
            <person name="Moosa M.M."/>
            <person name="Elias S.M."/>
            <person name="Hasan A.M."/>
            <person name="Jahan S."/>
            <person name="Shafiuddin M."/>
            <person name="Mahmood N."/>
            <person name="Shommy N.S."/>
        </authorList>
    </citation>
    <scope>NUCLEOTIDE SEQUENCE</scope>
    <source>
        <tissue evidence="1">Whole seedlings</tissue>
    </source>
</reference>
<dbReference type="Proteomes" id="UP000187203">
    <property type="component" value="Unassembled WGS sequence"/>
</dbReference>
<organism evidence="1 3">
    <name type="scientific">Corchorus olitorius</name>
    <dbReference type="NCBI Taxonomy" id="93759"/>
    <lineage>
        <taxon>Eukaryota</taxon>
        <taxon>Viridiplantae</taxon>
        <taxon>Streptophyta</taxon>
        <taxon>Embryophyta</taxon>
        <taxon>Tracheophyta</taxon>
        <taxon>Spermatophyta</taxon>
        <taxon>Magnoliopsida</taxon>
        <taxon>eudicotyledons</taxon>
        <taxon>Gunneridae</taxon>
        <taxon>Pentapetalae</taxon>
        <taxon>rosids</taxon>
        <taxon>malvids</taxon>
        <taxon>Malvales</taxon>
        <taxon>Malvaceae</taxon>
        <taxon>Grewioideae</taxon>
        <taxon>Apeibeae</taxon>
        <taxon>Corchorus</taxon>
    </lineage>
</organism>
<evidence type="ECO:0000313" key="3">
    <source>
        <dbReference type="Proteomes" id="UP000187203"/>
    </source>
</evidence>
<proteinExistence type="predicted"/>
<name>A0A1R3GB91_9ROSI</name>